<dbReference type="SUPFAM" id="SSF46955">
    <property type="entry name" value="Putative DNA-binding domain"/>
    <property type="match status" value="1"/>
</dbReference>
<dbReference type="InterPro" id="IPR036388">
    <property type="entry name" value="WH-like_DNA-bd_sf"/>
</dbReference>
<organism evidence="3 4">
    <name type="scientific">Mesorhizobium hungaricum</name>
    <dbReference type="NCBI Taxonomy" id="1566387"/>
    <lineage>
        <taxon>Bacteria</taxon>
        <taxon>Pseudomonadati</taxon>
        <taxon>Pseudomonadota</taxon>
        <taxon>Alphaproteobacteria</taxon>
        <taxon>Hyphomicrobiales</taxon>
        <taxon>Phyllobacteriaceae</taxon>
        <taxon>Mesorhizobium</taxon>
    </lineage>
</organism>
<name>A0A1C2DEG9_9HYPH</name>
<dbReference type="GO" id="GO:0006313">
    <property type="term" value="P:DNA transposition"/>
    <property type="evidence" value="ECO:0007669"/>
    <property type="project" value="InterPro"/>
</dbReference>
<dbReference type="Gene3D" id="3.30.420.10">
    <property type="entry name" value="Ribonuclease H-like superfamily/Ribonuclease H"/>
    <property type="match status" value="1"/>
</dbReference>
<dbReference type="PROSITE" id="PS51702">
    <property type="entry name" value="HTH_MU"/>
    <property type="match status" value="1"/>
</dbReference>
<dbReference type="SUPFAM" id="SSF53098">
    <property type="entry name" value="Ribonuclease H-like"/>
    <property type="match status" value="1"/>
</dbReference>
<dbReference type="InterPro" id="IPR001584">
    <property type="entry name" value="Integrase_cat-core"/>
</dbReference>
<evidence type="ECO:0000313" key="4">
    <source>
        <dbReference type="Proteomes" id="UP000094412"/>
    </source>
</evidence>
<dbReference type="Gene3D" id="1.10.10.10">
    <property type="entry name" value="Winged helix-like DNA-binding domain superfamily/Winged helix DNA-binding domain"/>
    <property type="match status" value="1"/>
</dbReference>
<evidence type="ECO:0000259" key="1">
    <source>
        <dbReference type="PROSITE" id="PS50994"/>
    </source>
</evidence>
<dbReference type="InterPro" id="IPR003314">
    <property type="entry name" value="Mu-type_HTH"/>
</dbReference>
<dbReference type="Proteomes" id="UP000094412">
    <property type="component" value="Unassembled WGS sequence"/>
</dbReference>
<dbReference type="GO" id="GO:0004803">
    <property type="term" value="F:transposase activity"/>
    <property type="evidence" value="ECO:0007669"/>
    <property type="project" value="InterPro"/>
</dbReference>
<comment type="caution">
    <text evidence="3">The sequence shown here is derived from an EMBL/GenBank/DDBJ whole genome shotgun (WGS) entry which is preliminary data.</text>
</comment>
<proteinExistence type="predicted"/>
<dbReference type="InterPro" id="IPR036397">
    <property type="entry name" value="RNaseH_sf"/>
</dbReference>
<dbReference type="SUPFAM" id="SSF46689">
    <property type="entry name" value="Homeodomain-like"/>
    <property type="match status" value="2"/>
</dbReference>
<feature type="domain" description="HTH Mu-type" evidence="2">
    <location>
        <begin position="3"/>
        <end position="74"/>
    </location>
</feature>
<sequence length="654" mass="72364">MKEWFSLAEIVEARSPELPGTVRNLNALAVASNWRADPARARRAGGKGGGWEYHLSALPPGAQARLALLSRAGNAPDLAPTVDDTSAGVWARFEAISDKQKAECRRRLACLHAVEQLAATGVGATNAVLQAAAMNGTSPASIYNWQKLVKGVARADWLAVLAPSYQATASFSDCREEVWEALTSDWLRAEKPTFSSCYRRVRKAASKQGWLPIPSERALRRRVEAEIPAGVIALAREGKDKAKTLYPAQTRIRTHFHAMQAVNMDGHKLDVFVRLHDGRITRVQLLGLQDLYSGTILAWRISETENKETVRLVIGDMVERHGIPEKIWLDNGRAFASKWISGRIPNRYRFTIRDEDPQGILVSLGIQPMWTKPYSGQSKPIERAWRDLADNIAKHPFCAGAYTGNSPEAKPENYGNAAIPIDEFRGHVAREIEEHNTRSGRQSAACSGRSFLETFKASLAEPASIVRWPTEAQRYLWLLAAEKVTAQRGSGEIHFYENRYWSVELNAHAGQKVIVRFDPDRLQDNIKVYTLDDRLICTAACIAATGFDDVDAARTHARDRGAYQRTLREQARLHQKMTAAELARLYGSEQPASKPEPTKPAIKRLAIANGGAAPAPIPADDFEESFAAGLALLRNQRQGDAEIIPFTPRSAEDG</sequence>
<reference evidence="3 4" key="1">
    <citation type="submission" date="2016-08" db="EMBL/GenBank/DDBJ databases">
        <title>Whole genome sequence of Mesorhizobium sp. strain UASWS1009 isolated from industrial sewage.</title>
        <authorList>
            <person name="Crovadore J."/>
            <person name="Calmin G."/>
            <person name="Chablais R."/>
            <person name="Cochard B."/>
            <person name="Lefort F."/>
        </authorList>
    </citation>
    <scope>NUCLEOTIDE SEQUENCE [LARGE SCALE GENOMIC DNA]</scope>
    <source>
        <strain evidence="3 4">UASWS1009</strain>
    </source>
</reference>
<keyword evidence="4" id="KW-1185">Reference proteome</keyword>
<dbReference type="STRING" id="1566387.QV13_26910"/>
<protein>
    <submittedName>
        <fullName evidence="3">Transposase</fullName>
    </submittedName>
</protein>
<dbReference type="SUPFAM" id="SSF50610">
    <property type="entry name" value="mu transposase, C-terminal domain"/>
    <property type="match status" value="1"/>
</dbReference>
<dbReference type="InterPro" id="IPR004189">
    <property type="entry name" value="Phage_Mu_transposase"/>
</dbReference>
<dbReference type="Pfam" id="PF02914">
    <property type="entry name" value="DDE_2"/>
    <property type="match status" value="1"/>
</dbReference>
<dbReference type="Pfam" id="PF09299">
    <property type="entry name" value="Mu-transpos_C"/>
    <property type="match status" value="1"/>
</dbReference>
<dbReference type="InterPro" id="IPR012337">
    <property type="entry name" value="RNaseH-like_sf"/>
</dbReference>
<dbReference type="Gene3D" id="2.30.30.130">
    <property type="entry name" value="Transposase, Mu, C-terminal"/>
    <property type="match status" value="1"/>
</dbReference>
<dbReference type="PROSITE" id="PS50994">
    <property type="entry name" value="INTEGRASE"/>
    <property type="match status" value="1"/>
</dbReference>
<dbReference type="Gene3D" id="1.10.10.60">
    <property type="entry name" value="Homeodomain-like"/>
    <property type="match status" value="2"/>
</dbReference>
<dbReference type="OrthoDB" id="5287589at2"/>
<dbReference type="InterPro" id="IPR015126">
    <property type="entry name" value="Mu_I-gamma"/>
</dbReference>
<dbReference type="InterPro" id="IPR009061">
    <property type="entry name" value="DNA-bd_dom_put_sf"/>
</dbReference>
<dbReference type="Pfam" id="PF02316">
    <property type="entry name" value="HTH_Tnp_Mu_1"/>
    <property type="match status" value="1"/>
</dbReference>
<feature type="domain" description="Integrase catalytic" evidence="1">
    <location>
        <begin position="243"/>
        <end position="379"/>
    </location>
</feature>
<dbReference type="Pfam" id="PF09039">
    <property type="entry name" value="HTH_Tnp_Mu_2"/>
    <property type="match status" value="1"/>
</dbReference>
<dbReference type="InterPro" id="IPR009004">
    <property type="entry name" value="Transposase_Mu_C"/>
</dbReference>
<dbReference type="EMBL" id="MDEO01000036">
    <property type="protein sequence ID" value="OCX13161.1"/>
    <property type="molecule type" value="Genomic_DNA"/>
</dbReference>
<gene>
    <name evidence="3" type="ORF">QV13_26910</name>
</gene>
<dbReference type="GO" id="GO:0015074">
    <property type="term" value="P:DNA integration"/>
    <property type="evidence" value="ECO:0007669"/>
    <property type="project" value="InterPro"/>
</dbReference>
<dbReference type="RefSeq" id="WP_024923212.1">
    <property type="nucleotide sequence ID" value="NZ_MDEO01000036.1"/>
</dbReference>
<dbReference type="InterPro" id="IPR009057">
    <property type="entry name" value="Homeodomain-like_sf"/>
</dbReference>
<dbReference type="InterPro" id="IPR015378">
    <property type="entry name" value="Transposase-like_Mu_C"/>
</dbReference>
<dbReference type="Gene3D" id="6.10.250.2550">
    <property type="match status" value="1"/>
</dbReference>
<dbReference type="AlphaFoldDB" id="A0A1C2DEG9"/>
<evidence type="ECO:0000259" key="2">
    <source>
        <dbReference type="PROSITE" id="PS51702"/>
    </source>
</evidence>
<accession>A0A1C2DEG9</accession>
<dbReference type="GO" id="GO:0003677">
    <property type="term" value="F:DNA binding"/>
    <property type="evidence" value="ECO:0007669"/>
    <property type="project" value="InterPro"/>
</dbReference>
<evidence type="ECO:0000313" key="3">
    <source>
        <dbReference type="EMBL" id="OCX13161.1"/>
    </source>
</evidence>